<name>A0A8T0T2H0_PANVG</name>
<evidence type="ECO:0000256" key="3">
    <source>
        <dbReference type="SAM" id="Phobius"/>
    </source>
</evidence>
<keyword evidence="6" id="KW-1185">Reference proteome</keyword>
<organism evidence="5 6">
    <name type="scientific">Panicum virgatum</name>
    <name type="common">Blackwell switchgrass</name>
    <dbReference type="NCBI Taxonomy" id="38727"/>
    <lineage>
        <taxon>Eukaryota</taxon>
        <taxon>Viridiplantae</taxon>
        <taxon>Streptophyta</taxon>
        <taxon>Embryophyta</taxon>
        <taxon>Tracheophyta</taxon>
        <taxon>Spermatophyta</taxon>
        <taxon>Magnoliopsida</taxon>
        <taxon>Liliopsida</taxon>
        <taxon>Poales</taxon>
        <taxon>Poaceae</taxon>
        <taxon>PACMAD clade</taxon>
        <taxon>Panicoideae</taxon>
        <taxon>Panicodae</taxon>
        <taxon>Paniceae</taxon>
        <taxon>Panicinae</taxon>
        <taxon>Panicum</taxon>
        <taxon>Panicum sect. Hiantes</taxon>
    </lineage>
</organism>
<feature type="compositionally biased region" description="Low complexity" evidence="2">
    <location>
        <begin position="96"/>
        <end position="106"/>
    </location>
</feature>
<dbReference type="SMART" id="SM00285">
    <property type="entry name" value="PBD"/>
    <property type="match status" value="1"/>
</dbReference>
<dbReference type="Pfam" id="PF00786">
    <property type="entry name" value="PBD"/>
    <property type="match status" value="1"/>
</dbReference>
<dbReference type="InterPro" id="IPR044785">
    <property type="entry name" value="RopGAP1-5"/>
</dbReference>
<proteinExistence type="predicted"/>
<feature type="compositionally biased region" description="Low complexity" evidence="2">
    <location>
        <begin position="127"/>
        <end position="139"/>
    </location>
</feature>
<dbReference type="GO" id="GO:0005096">
    <property type="term" value="F:GTPase activator activity"/>
    <property type="evidence" value="ECO:0007669"/>
    <property type="project" value="UniProtKB-KW"/>
</dbReference>
<dbReference type="CDD" id="cd00132">
    <property type="entry name" value="CRIB"/>
    <property type="match status" value="1"/>
</dbReference>
<dbReference type="PANTHER" id="PTHR23177">
    <property type="entry name" value="MKIAA1688 PROTEIN"/>
    <property type="match status" value="1"/>
</dbReference>
<keyword evidence="3" id="KW-1133">Transmembrane helix</keyword>
<keyword evidence="1" id="KW-0343">GTPase activation</keyword>
<dbReference type="Gene3D" id="3.90.810.10">
    <property type="entry name" value="CRIB domain"/>
    <property type="match status" value="1"/>
</dbReference>
<feature type="compositionally biased region" description="Low complexity" evidence="2">
    <location>
        <begin position="38"/>
        <end position="85"/>
    </location>
</feature>
<keyword evidence="3" id="KW-0812">Transmembrane</keyword>
<dbReference type="EMBL" id="CM029045">
    <property type="protein sequence ID" value="KAG2603514.1"/>
    <property type="molecule type" value="Genomic_DNA"/>
</dbReference>
<reference evidence="5" key="1">
    <citation type="submission" date="2020-05" db="EMBL/GenBank/DDBJ databases">
        <title>WGS assembly of Panicum virgatum.</title>
        <authorList>
            <person name="Lovell J.T."/>
            <person name="Jenkins J."/>
            <person name="Shu S."/>
            <person name="Juenger T.E."/>
            <person name="Schmutz J."/>
        </authorList>
    </citation>
    <scope>NUCLEOTIDE SEQUENCE</scope>
    <source>
        <strain evidence="5">AP13</strain>
    </source>
</reference>
<dbReference type="Proteomes" id="UP000823388">
    <property type="component" value="Chromosome 5K"/>
</dbReference>
<dbReference type="PANTHER" id="PTHR23177:SF33">
    <property type="entry name" value="OS01G0967200 PROTEIN"/>
    <property type="match status" value="1"/>
</dbReference>
<evidence type="ECO:0000256" key="1">
    <source>
        <dbReference type="ARBA" id="ARBA00022468"/>
    </source>
</evidence>
<sequence length="269" mass="29276">MEIGWPTDVRHVAHVTFDRFHGFRGVPEELRDLRGRPAPAARCSACPPTRCTAPTTAGGTASPPSCSTCSAASTTRAASPPRASSVQDRRRRRPGAARQGPPQLLRPRARRRRRPLPGEPHQGGLVPGAPRRPNGRPAAGRGGAVPDGGRLRPPLRRQAHAAQGCPPRLGRQPHGRRRKGGEGQQDGHEERRHGLRAKHDAKRGSPDGAQVCGASHELAQHAHREGAQAPTTITGRSWTCRLLLLLAVLIVFLCCWWWWSSIIHIMTQI</sequence>
<evidence type="ECO:0000256" key="2">
    <source>
        <dbReference type="SAM" id="MobiDB-lite"/>
    </source>
</evidence>
<dbReference type="AlphaFoldDB" id="A0A8T0T2H0"/>
<accession>A0A8T0T2H0</accession>
<feature type="region of interest" description="Disordered" evidence="2">
    <location>
        <begin position="38"/>
        <end position="211"/>
    </location>
</feature>
<protein>
    <recommendedName>
        <fullName evidence="4">CRIB domain-containing protein</fullName>
    </recommendedName>
</protein>
<feature type="domain" description="CRIB" evidence="4">
    <location>
        <begin position="3"/>
        <end position="16"/>
    </location>
</feature>
<evidence type="ECO:0000259" key="4">
    <source>
        <dbReference type="PROSITE" id="PS50108"/>
    </source>
</evidence>
<evidence type="ECO:0000313" key="6">
    <source>
        <dbReference type="Proteomes" id="UP000823388"/>
    </source>
</evidence>
<dbReference type="InterPro" id="IPR036936">
    <property type="entry name" value="CRIB_dom_sf"/>
</dbReference>
<dbReference type="PROSITE" id="PS50108">
    <property type="entry name" value="CRIB"/>
    <property type="match status" value="1"/>
</dbReference>
<feature type="transmembrane region" description="Helical" evidence="3">
    <location>
        <begin position="242"/>
        <end position="259"/>
    </location>
</feature>
<keyword evidence="3" id="KW-0472">Membrane</keyword>
<dbReference type="InterPro" id="IPR000095">
    <property type="entry name" value="CRIB_dom"/>
</dbReference>
<gene>
    <name evidence="5" type="ORF">PVAP13_5KG776300</name>
</gene>
<evidence type="ECO:0000313" key="5">
    <source>
        <dbReference type="EMBL" id="KAG2603514.1"/>
    </source>
</evidence>
<comment type="caution">
    <text evidence="5">The sequence shown here is derived from an EMBL/GenBank/DDBJ whole genome shotgun (WGS) entry which is preliminary data.</text>
</comment>